<proteinExistence type="predicted"/>
<dbReference type="PATRIC" id="fig|1444770.3.peg.2585"/>
<evidence type="ECO:0000313" key="2">
    <source>
        <dbReference type="EMBL" id="EWS77455.1"/>
    </source>
</evidence>
<reference evidence="3" key="2">
    <citation type="submission" date="2021-11" db="EMBL/GenBank/DDBJ databases">
        <title>Genome sequence of Xylella taiwanensis PLS432.</title>
        <authorList>
            <person name="Weng L.-W."/>
            <person name="Su C.-C."/>
            <person name="Tsai C.-W."/>
            <person name="Kuo C.-H."/>
        </authorList>
    </citation>
    <scope>NUCLEOTIDE SEQUENCE</scope>
    <source>
        <strain evidence="3">PLS432</strain>
    </source>
</reference>
<organism evidence="2 4">
    <name type="scientific">Xylella taiwanensis</name>
    <dbReference type="NCBI Taxonomy" id="1444770"/>
    <lineage>
        <taxon>Bacteria</taxon>
        <taxon>Pseudomonadati</taxon>
        <taxon>Pseudomonadota</taxon>
        <taxon>Gammaproteobacteria</taxon>
        <taxon>Lysobacterales</taxon>
        <taxon>Lysobacteraceae</taxon>
        <taxon>Xylella</taxon>
    </lineage>
</organism>
<comment type="caution">
    <text evidence="2">The sequence shown here is derived from an EMBL/GenBank/DDBJ whole genome shotgun (WGS) entry which is preliminary data.</text>
</comment>
<sequence length="45" mass="4979">MCKGGLVTVVAAADDVFIVVYVLQLGAFCGEMIADSAWWRAWMQR</sequence>
<protein>
    <submittedName>
        <fullName evidence="2">Uncharacterized protein</fullName>
    </submittedName>
</protein>
<dbReference type="EMBL" id="JAJPPU010000001">
    <property type="protein sequence ID" value="MCD8472281.1"/>
    <property type="molecule type" value="Genomic_DNA"/>
</dbReference>
<reference evidence="2 4" key="1">
    <citation type="journal article" date="2014" name="Genome Announc.">
        <title>Draft Genome Sequence of Xylella fastidiosa Pear Leaf Scorch Strain in Taiwan.</title>
        <authorList>
            <person name="Su C.C."/>
            <person name="Deng W.L."/>
            <person name="Jan F.J."/>
            <person name="Chang C.J."/>
            <person name="Huang H."/>
            <person name="Chen J."/>
        </authorList>
    </citation>
    <scope>NUCLEOTIDE SEQUENCE [LARGE SCALE GENOMIC DNA]</scope>
    <source>
        <strain evidence="2 4">PLS229</strain>
    </source>
</reference>
<keyword evidence="1" id="KW-0812">Transmembrane</keyword>
<evidence type="ECO:0000313" key="3">
    <source>
        <dbReference type="EMBL" id="MCD8472281.1"/>
    </source>
</evidence>
<dbReference type="STRING" id="1444770.AF72_10935"/>
<gene>
    <name evidence="2" type="ORF">AF72_10935</name>
    <name evidence="3" type="ORF">LPH55_02045</name>
</gene>
<dbReference type="GeneID" id="68901296"/>
<dbReference type="Proteomes" id="UP000020406">
    <property type="component" value="Unassembled WGS sequence"/>
</dbReference>
<evidence type="ECO:0000313" key="5">
    <source>
        <dbReference type="Proteomes" id="UP001430701"/>
    </source>
</evidence>
<name>Z9JGD5_9GAMM</name>
<dbReference type="Proteomes" id="UP001430701">
    <property type="component" value="Unassembled WGS sequence"/>
</dbReference>
<accession>Z9JGD5</accession>
<dbReference type="EMBL" id="JDSQ01000020">
    <property type="protein sequence ID" value="EWS77455.1"/>
    <property type="molecule type" value="Genomic_DNA"/>
</dbReference>
<keyword evidence="1" id="KW-0472">Membrane</keyword>
<evidence type="ECO:0000256" key="1">
    <source>
        <dbReference type="SAM" id="Phobius"/>
    </source>
</evidence>
<feature type="transmembrane region" description="Helical" evidence="1">
    <location>
        <begin position="16"/>
        <end position="39"/>
    </location>
</feature>
<keyword evidence="1" id="KW-1133">Transmembrane helix</keyword>
<evidence type="ECO:0000313" key="4">
    <source>
        <dbReference type="Proteomes" id="UP000020406"/>
    </source>
</evidence>
<keyword evidence="5" id="KW-1185">Reference proteome</keyword>
<dbReference type="RefSeq" id="WP_160165211.1">
    <property type="nucleotide sequence ID" value="NZ_CP053627.1"/>
</dbReference>
<dbReference type="AlphaFoldDB" id="Z9JGD5"/>